<sequence>MILYLIQEDSDKSIYIIYLKINSPFLKKELQVKVFFWLNGKRNFLLLVITESIIFIEHCPSHLKNLDIKHEIEISQIVKINNKNDTRPNVTKIIKISDLSSFTKK</sequence>
<evidence type="ECO:0000313" key="1">
    <source>
        <dbReference type="EMBL" id="RNA28738.1"/>
    </source>
</evidence>
<dbReference type="Proteomes" id="UP000276133">
    <property type="component" value="Unassembled WGS sequence"/>
</dbReference>
<keyword evidence="2" id="KW-1185">Reference proteome</keyword>
<dbReference type="AlphaFoldDB" id="A0A3M7RZF0"/>
<evidence type="ECO:0000313" key="2">
    <source>
        <dbReference type="Proteomes" id="UP000276133"/>
    </source>
</evidence>
<reference evidence="1 2" key="1">
    <citation type="journal article" date="2018" name="Sci. Rep.">
        <title>Genomic signatures of local adaptation to the degree of environmental predictability in rotifers.</title>
        <authorList>
            <person name="Franch-Gras L."/>
            <person name="Hahn C."/>
            <person name="Garcia-Roger E.M."/>
            <person name="Carmona M.J."/>
            <person name="Serra M."/>
            <person name="Gomez A."/>
        </authorList>
    </citation>
    <scope>NUCLEOTIDE SEQUENCE [LARGE SCALE GENOMIC DNA]</scope>
    <source>
        <strain evidence="1">HYR1</strain>
    </source>
</reference>
<organism evidence="1 2">
    <name type="scientific">Brachionus plicatilis</name>
    <name type="common">Marine rotifer</name>
    <name type="synonym">Brachionus muelleri</name>
    <dbReference type="NCBI Taxonomy" id="10195"/>
    <lineage>
        <taxon>Eukaryota</taxon>
        <taxon>Metazoa</taxon>
        <taxon>Spiralia</taxon>
        <taxon>Gnathifera</taxon>
        <taxon>Rotifera</taxon>
        <taxon>Eurotatoria</taxon>
        <taxon>Monogononta</taxon>
        <taxon>Pseudotrocha</taxon>
        <taxon>Ploima</taxon>
        <taxon>Brachionidae</taxon>
        <taxon>Brachionus</taxon>
    </lineage>
</organism>
<proteinExistence type="predicted"/>
<gene>
    <name evidence="1" type="ORF">BpHYR1_048159</name>
</gene>
<protein>
    <submittedName>
        <fullName evidence="1">Uncharacterized protein</fullName>
    </submittedName>
</protein>
<accession>A0A3M7RZF0</accession>
<dbReference type="EMBL" id="REGN01002347">
    <property type="protein sequence ID" value="RNA28738.1"/>
    <property type="molecule type" value="Genomic_DNA"/>
</dbReference>
<comment type="caution">
    <text evidence="1">The sequence shown here is derived from an EMBL/GenBank/DDBJ whole genome shotgun (WGS) entry which is preliminary data.</text>
</comment>
<name>A0A3M7RZF0_BRAPC</name>